<evidence type="ECO:0000313" key="1">
    <source>
        <dbReference type="EMBL" id="MCM3737679.1"/>
    </source>
</evidence>
<gene>
    <name evidence="1" type="ORF">M3215_18285</name>
</gene>
<organism evidence="1 2">
    <name type="scientific">Bacillus cytotoxicus</name>
    <dbReference type="NCBI Taxonomy" id="580165"/>
    <lineage>
        <taxon>Bacteria</taxon>
        <taxon>Bacillati</taxon>
        <taxon>Bacillota</taxon>
        <taxon>Bacilli</taxon>
        <taxon>Bacillales</taxon>
        <taxon>Bacillaceae</taxon>
        <taxon>Bacillus</taxon>
        <taxon>Bacillus cereus group</taxon>
    </lineage>
</organism>
<accession>A0ACC6ABP5</accession>
<proteinExistence type="predicted"/>
<protein>
    <submittedName>
        <fullName evidence="1">GtrA family protein</fullName>
    </submittedName>
</protein>
<comment type="caution">
    <text evidence="1">The sequence shown here is derived from an EMBL/GenBank/DDBJ whole genome shotgun (WGS) entry which is preliminary data.</text>
</comment>
<keyword evidence="2" id="KW-1185">Reference proteome</keyword>
<evidence type="ECO:0000313" key="2">
    <source>
        <dbReference type="Proteomes" id="UP001202289"/>
    </source>
</evidence>
<sequence>MNNKAKEIFNYLLFGGLTTLVNIVTYFVCATLAGMDYKVATTIAWIVSVLFAYITNKKYVFNSQPTSFAHALKEFFYFMGFRVLSYFIDIFSMIALVEWLGINDLVSKIIANVIVVVVNYFASKYIIFKKKVEVTQDQNA</sequence>
<dbReference type="Proteomes" id="UP001202289">
    <property type="component" value="Unassembled WGS sequence"/>
</dbReference>
<reference evidence="1" key="1">
    <citation type="submission" date="2022-05" db="EMBL/GenBank/DDBJ databases">
        <title>Comparative Genomics of Spacecraft Associated Microbes.</title>
        <authorList>
            <person name="Tran M.T."/>
            <person name="Wright A."/>
            <person name="Seuylemezian A."/>
            <person name="Eisen J."/>
            <person name="Coil D."/>
        </authorList>
    </citation>
    <scope>NUCLEOTIDE SEQUENCE</scope>
    <source>
        <strain evidence="1">FAIRING 10M-2.2</strain>
    </source>
</reference>
<name>A0ACC6ABP5_9BACI</name>
<dbReference type="EMBL" id="JAMBOP010000027">
    <property type="protein sequence ID" value="MCM3737679.1"/>
    <property type="molecule type" value="Genomic_DNA"/>
</dbReference>